<feature type="compositionally biased region" description="Acidic residues" evidence="1">
    <location>
        <begin position="318"/>
        <end position="335"/>
    </location>
</feature>
<evidence type="ECO:0000313" key="3">
    <source>
        <dbReference type="Proteomes" id="UP000253551"/>
    </source>
</evidence>
<feature type="region of interest" description="Disordered" evidence="1">
    <location>
        <begin position="1"/>
        <end position="21"/>
    </location>
</feature>
<evidence type="ECO:0000313" key="2">
    <source>
        <dbReference type="EMBL" id="RCH82796.1"/>
    </source>
</evidence>
<dbReference type="STRING" id="4846.A0A367IYR5"/>
<feature type="compositionally biased region" description="Polar residues" evidence="1">
    <location>
        <begin position="401"/>
        <end position="410"/>
    </location>
</feature>
<accession>A0A367IYR5</accession>
<organism evidence="2 3">
    <name type="scientific">Rhizopus stolonifer</name>
    <name type="common">Rhizopus nigricans</name>
    <dbReference type="NCBI Taxonomy" id="4846"/>
    <lineage>
        <taxon>Eukaryota</taxon>
        <taxon>Fungi</taxon>
        <taxon>Fungi incertae sedis</taxon>
        <taxon>Mucoromycota</taxon>
        <taxon>Mucoromycotina</taxon>
        <taxon>Mucoromycetes</taxon>
        <taxon>Mucorales</taxon>
        <taxon>Mucorineae</taxon>
        <taxon>Rhizopodaceae</taxon>
        <taxon>Rhizopus</taxon>
    </lineage>
</organism>
<proteinExistence type="predicted"/>
<dbReference type="AlphaFoldDB" id="A0A367IYR5"/>
<feature type="compositionally biased region" description="Basic and acidic residues" evidence="1">
    <location>
        <begin position="108"/>
        <end position="124"/>
    </location>
</feature>
<evidence type="ECO:0000256" key="1">
    <source>
        <dbReference type="SAM" id="MobiDB-lite"/>
    </source>
</evidence>
<feature type="compositionally biased region" description="Basic and acidic residues" evidence="1">
    <location>
        <begin position="296"/>
        <end position="317"/>
    </location>
</feature>
<feature type="compositionally biased region" description="Basic and acidic residues" evidence="1">
    <location>
        <begin position="255"/>
        <end position="284"/>
    </location>
</feature>
<reference evidence="2 3" key="1">
    <citation type="journal article" date="2018" name="G3 (Bethesda)">
        <title>Phylogenetic and Phylogenomic Definition of Rhizopus Species.</title>
        <authorList>
            <person name="Gryganskyi A.P."/>
            <person name="Golan J."/>
            <person name="Dolatabadi S."/>
            <person name="Mondo S."/>
            <person name="Robb S."/>
            <person name="Idnurm A."/>
            <person name="Muszewska A."/>
            <person name="Steczkiewicz K."/>
            <person name="Masonjones S."/>
            <person name="Liao H.L."/>
            <person name="Gajdeczka M.T."/>
            <person name="Anike F."/>
            <person name="Vuek A."/>
            <person name="Anishchenko I.M."/>
            <person name="Voigt K."/>
            <person name="de Hoog G.S."/>
            <person name="Smith M.E."/>
            <person name="Heitman J."/>
            <person name="Vilgalys R."/>
            <person name="Stajich J.E."/>
        </authorList>
    </citation>
    <scope>NUCLEOTIDE SEQUENCE [LARGE SCALE GENOMIC DNA]</scope>
    <source>
        <strain evidence="2 3">LSU 92-RS-03</strain>
    </source>
</reference>
<protein>
    <submittedName>
        <fullName evidence="2">Uncharacterized protein</fullName>
    </submittedName>
</protein>
<comment type="caution">
    <text evidence="2">The sequence shown here is derived from an EMBL/GenBank/DDBJ whole genome shotgun (WGS) entry which is preliminary data.</text>
</comment>
<feature type="region of interest" description="Disordered" evidence="1">
    <location>
        <begin position="108"/>
        <end position="129"/>
    </location>
</feature>
<feature type="compositionally biased region" description="Basic and acidic residues" evidence="1">
    <location>
        <begin position="1"/>
        <end position="11"/>
    </location>
</feature>
<feature type="compositionally biased region" description="Basic and acidic residues" evidence="1">
    <location>
        <begin position="336"/>
        <end position="347"/>
    </location>
</feature>
<name>A0A367IYR5_RHIST</name>
<dbReference type="Proteomes" id="UP000253551">
    <property type="component" value="Unassembled WGS sequence"/>
</dbReference>
<dbReference type="EMBL" id="PJQM01004973">
    <property type="protein sequence ID" value="RCH82796.1"/>
    <property type="molecule type" value="Genomic_DNA"/>
</dbReference>
<feature type="region of interest" description="Disordered" evidence="1">
    <location>
        <begin position="255"/>
        <end position="450"/>
    </location>
</feature>
<gene>
    <name evidence="2" type="ORF">CU098_003899</name>
</gene>
<sequence>MYLKDHHETRFKQRRRGNTQLTRDSRFVVKPRNEYVQKTRQLTHAPEEILLELQPIVAQPPAPEHQKKKNVFAMKLEHNTSQLKTEGNQNSVNETRAKHDSIIPSKRPFDKVEHEPSHISENDRPLSQPRYMTQTADNRSENGEKYNRHTALDNTSIDEPFYTNSLIDDTQITTLNDRTQQKNTENETDETKIFFEKEQSISIEQQNMEHEISAEQLEKEPKDKAEELEIDHQSMAEHKDRIEQMEIEYEDRIEQMEIEYEDRTEKLESRIDKTEIEYESKADLMEIDDNVSMSTEIERPETEQPETEHPETEHPETEQPETEQLETEQLETEQLETEHSETGHSETGHSVAENEEMGDENNIPDNLNEQEETNQDISFEKENVLHLENQLTDEQDKPKSPSASSHTGLSEINLVQDVPIESDKKSHSSFQDVKPREHDETAPVNYDFDDYGENYGYDGAELLEGGTRSITGEQDAFHSNDPENIGSTNQSVISQRAQELEKIIRELKSNMQTKYQSQALKLREVQVEIFSSIIVKIIKGEQ</sequence>
<keyword evidence="3" id="KW-1185">Reference proteome</keyword>